<dbReference type="PIRSF" id="PIRSF000126">
    <property type="entry name" value="11-beta-HSD1"/>
    <property type="match status" value="1"/>
</dbReference>
<dbReference type="PROSITE" id="PS00061">
    <property type="entry name" value="ADH_SHORT"/>
    <property type="match status" value="1"/>
</dbReference>
<dbReference type="PANTHER" id="PTHR44196:SF1">
    <property type="entry name" value="DEHYDROGENASE_REDUCTASE SDR FAMILY MEMBER 7B"/>
    <property type="match status" value="1"/>
</dbReference>
<proteinExistence type="inferred from homology"/>
<evidence type="ECO:0000256" key="1">
    <source>
        <dbReference type="ARBA" id="ARBA00006484"/>
    </source>
</evidence>
<protein>
    <submittedName>
        <fullName evidence="4">SDR family NAD(P)-dependent oxidoreductase</fullName>
        <ecNumber evidence="4">1.-.-.-</ecNumber>
    </submittedName>
</protein>
<keyword evidence="2 4" id="KW-0560">Oxidoreductase</keyword>
<dbReference type="InterPro" id="IPR002347">
    <property type="entry name" value="SDR_fam"/>
</dbReference>
<organism evidence="4 5">
    <name type="scientific">Bacillus seohaeanensis</name>
    <dbReference type="NCBI Taxonomy" id="284580"/>
    <lineage>
        <taxon>Bacteria</taxon>
        <taxon>Bacillati</taxon>
        <taxon>Bacillota</taxon>
        <taxon>Bacilli</taxon>
        <taxon>Bacillales</taxon>
        <taxon>Bacillaceae</taxon>
        <taxon>Bacillus</taxon>
    </lineage>
</organism>
<dbReference type="Pfam" id="PF00106">
    <property type="entry name" value="adh_short"/>
    <property type="match status" value="1"/>
</dbReference>
<evidence type="ECO:0000256" key="3">
    <source>
        <dbReference type="RuleBase" id="RU000363"/>
    </source>
</evidence>
<dbReference type="InterPro" id="IPR036291">
    <property type="entry name" value="NAD(P)-bd_dom_sf"/>
</dbReference>
<evidence type="ECO:0000256" key="2">
    <source>
        <dbReference type="ARBA" id="ARBA00023002"/>
    </source>
</evidence>
<accession>A0ABW5RPS3</accession>
<gene>
    <name evidence="4" type="ORF">ACFSUL_02410</name>
</gene>
<dbReference type="PRINTS" id="PR00080">
    <property type="entry name" value="SDRFAMILY"/>
</dbReference>
<comment type="caution">
    <text evidence="4">The sequence shown here is derived from an EMBL/GenBank/DDBJ whole genome shotgun (WGS) entry which is preliminary data.</text>
</comment>
<dbReference type="RefSeq" id="WP_071411405.1">
    <property type="nucleotide sequence ID" value="NZ_JBHUMF010000005.1"/>
</dbReference>
<dbReference type="GO" id="GO:0016491">
    <property type="term" value="F:oxidoreductase activity"/>
    <property type="evidence" value="ECO:0007669"/>
    <property type="project" value="UniProtKB-KW"/>
</dbReference>
<dbReference type="EC" id="1.-.-.-" evidence="4"/>
<dbReference type="PRINTS" id="PR00081">
    <property type="entry name" value="GDHRDH"/>
</dbReference>
<comment type="similarity">
    <text evidence="1 3">Belongs to the short-chain dehydrogenases/reductases (SDR) family.</text>
</comment>
<keyword evidence="5" id="KW-1185">Reference proteome</keyword>
<dbReference type="SUPFAM" id="SSF51735">
    <property type="entry name" value="NAD(P)-binding Rossmann-fold domains"/>
    <property type="match status" value="1"/>
</dbReference>
<reference evidence="5" key="1">
    <citation type="journal article" date="2019" name="Int. J. Syst. Evol. Microbiol.">
        <title>The Global Catalogue of Microorganisms (GCM) 10K type strain sequencing project: providing services to taxonomists for standard genome sequencing and annotation.</title>
        <authorList>
            <consortium name="The Broad Institute Genomics Platform"/>
            <consortium name="The Broad Institute Genome Sequencing Center for Infectious Disease"/>
            <person name="Wu L."/>
            <person name="Ma J."/>
        </authorList>
    </citation>
    <scope>NUCLEOTIDE SEQUENCE [LARGE SCALE GENOMIC DNA]</scope>
    <source>
        <strain evidence="5">KCTC 3913</strain>
    </source>
</reference>
<dbReference type="InterPro" id="IPR020904">
    <property type="entry name" value="Sc_DH/Rdtase_CS"/>
</dbReference>
<sequence>MNAKINNKNVIITGASGGIGEKMALRVAENGGNLALIARSAERLEALKEKISRQFQVKVETYRLDVSEFEKVPKVFSSILEEFQSIDVLINNAGYGVFDEAHEARFEDIKGMFDVNVLGLVACTQQVLPHMRERRSGHIVNIASQAGKLATPKSSAYAASKHAVLGFTNSLRMEASQSGVYVTSVNPGPIATNFFSIADKSGSYVKNVEKFMLDPERVAVKVIDALFTRKREVNLPRWMNFGSAIYQLAPRIVERLGKNAFYKK</sequence>
<dbReference type="Proteomes" id="UP001597506">
    <property type="component" value="Unassembled WGS sequence"/>
</dbReference>
<dbReference type="PANTHER" id="PTHR44196">
    <property type="entry name" value="DEHYDROGENASE/REDUCTASE SDR FAMILY MEMBER 7B"/>
    <property type="match status" value="1"/>
</dbReference>
<dbReference type="EMBL" id="JBHUMF010000005">
    <property type="protein sequence ID" value="MFD2679597.1"/>
    <property type="molecule type" value="Genomic_DNA"/>
</dbReference>
<evidence type="ECO:0000313" key="5">
    <source>
        <dbReference type="Proteomes" id="UP001597506"/>
    </source>
</evidence>
<evidence type="ECO:0000313" key="4">
    <source>
        <dbReference type="EMBL" id="MFD2679597.1"/>
    </source>
</evidence>
<dbReference type="Gene3D" id="3.40.50.720">
    <property type="entry name" value="NAD(P)-binding Rossmann-like Domain"/>
    <property type="match status" value="1"/>
</dbReference>
<name>A0ABW5RPS3_9BACI</name>